<proteinExistence type="predicted"/>
<feature type="compositionally biased region" description="Low complexity" evidence="1">
    <location>
        <begin position="18"/>
        <end position="30"/>
    </location>
</feature>
<evidence type="ECO:0000313" key="3">
    <source>
        <dbReference type="Proteomes" id="UP000823388"/>
    </source>
</evidence>
<gene>
    <name evidence="2" type="ORF">PVAP13_8KG172600</name>
</gene>
<dbReference type="EMBL" id="CM029051">
    <property type="protein sequence ID" value="KAG2561685.1"/>
    <property type="molecule type" value="Genomic_DNA"/>
</dbReference>
<dbReference type="AlphaFoldDB" id="A0A8T0PKP0"/>
<organism evidence="2 3">
    <name type="scientific">Panicum virgatum</name>
    <name type="common">Blackwell switchgrass</name>
    <dbReference type="NCBI Taxonomy" id="38727"/>
    <lineage>
        <taxon>Eukaryota</taxon>
        <taxon>Viridiplantae</taxon>
        <taxon>Streptophyta</taxon>
        <taxon>Embryophyta</taxon>
        <taxon>Tracheophyta</taxon>
        <taxon>Spermatophyta</taxon>
        <taxon>Magnoliopsida</taxon>
        <taxon>Liliopsida</taxon>
        <taxon>Poales</taxon>
        <taxon>Poaceae</taxon>
        <taxon>PACMAD clade</taxon>
        <taxon>Panicoideae</taxon>
        <taxon>Panicodae</taxon>
        <taxon>Paniceae</taxon>
        <taxon>Panicinae</taxon>
        <taxon>Panicum</taxon>
        <taxon>Panicum sect. Hiantes</taxon>
    </lineage>
</organism>
<accession>A0A8T0PKP0</accession>
<name>A0A8T0PKP0_PANVG</name>
<evidence type="ECO:0000313" key="2">
    <source>
        <dbReference type="EMBL" id="KAG2561685.1"/>
    </source>
</evidence>
<comment type="caution">
    <text evidence="2">The sequence shown here is derived from an EMBL/GenBank/DDBJ whole genome shotgun (WGS) entry which is preliminary data.</text>
</comment>
<reference evidence="2" key="1">
    <citation type="submission" date="2020-05" db="EMBL/GenBank/DDBJ databases">
        <title>WGS assembly of Panicum virgatum.</title>
        <authorList>
            <person name="Lovell J.T."/>
            <person name="Jenkins J."/>
            <person name="Shu S."/>
            <person name="Juenger T.E."/>
            <person name="Schmutz J."/>
        </authorList>
    </citation>
    <scope>NUCLEOTIDE SEQUENCE</scope>
    <source>
        <strain evidence="2">AP13</strain>
    </source>
</reference>
<dbReference type="Proteomes" id="UP000823388">
    <property type="component" value="Chromosome 8K"/>
</dbReference>
<sequence>MLRRATIDPAATGACEKSTSSSASPFSSPALAQEAHSPPTLAPLHPHLVRQPLSTTRGRPWWERAHARPPPLLTAHEPRQPSWSSRPSPPPPLELADPMLAAAHWSSRSPALEQGKEAPSSGGSGRVGEPPSSLHRATPSQIHVGYTYLSQYVSIFLGYG</sequence>
<feature type="region of interest" description="Disordered" evidence="1">
    <location>
        <begin position="1"/>
        <end position="138"/>
    </location>
</feature>
<evidence type="ECO:0000256" key="1">
    <source>
        <dbReference type="SAM" id="MobiDB-lite"/>
    </source>
</evidence>
<protein>
    <submittedName>
        <fullName evidence="2">Uncharacterized protein</fullName>
    </submittedName>
</protein>
<keyword evidence="3" id="KW-1185">Reference proteome</keyword>